<dbReference type="OrthoDB" id="337750at2759"/>
<dbReference type="GeneID" id="14886916"/>
<dbReference type="OMA" id="NWEVRYS"/>
<gene>
    <name evidence="10" type="ORF">EIN_273430</name>
</gene>
<keyword evidence="6 9" id="KW-1133">Transmembrane helix</keyword>
<evidence type="ECO:0000256" key="5">
    <source>
        <dbReference type="ARBA" id="ARBA00022927"/>
    </source>
</evidence>
<organism evidence="10 11">
    <name type="scientific">Entamoeba invadens IP1</name>
    <dbReference type="NCBI Taxonomy" id="370355"/>
    <lineage>
        <taxon>Eukaryota</taxon>
        <taxon>Amoebozoa</taxon>
        <taxon>Evosea</taxon>
        <taxon>Archamoebae</taxon>
        <taxon>Mastigamoebida</taxon>
        <taxon>Entamoebidae</taxon>
        <taxon>Entamoeba</taxon>
    </lineage>
</organism>
<comment type="function">
    <text evidence="9">Has a role in transport between endoplasmic reticulum and Golgi.</text>
</comment>
<dbReference type="RefSeq" id="XP_004254587.1">
    <property type="nucleotide sequence ID" value="XM_004254539.1"/>
</dbReference>
<dbReference type="PANTHER" id="PTHR14083:SF0">
    <property type="entry name" value="YIP1D-INTERACTING FACTOR 1, ISOFORM C"/>
    <property type="match status" value="1"/>
</dbReference>
<evidence type="ECO:0000256" key="8">
    <source>
        <dbReference type="ARBA" id="ARBA00023136"/>
    </source>
</evidence>
<dbReference type="GO" id="GO:0015031">
    <property type="term" value="P:protein transport"/>
    <property type="evidence" value="ECO:0007669"/>
    <property type="project" value="UniProtKB-KW"/>
</dbReference>
<dbReference type="AlphaFoldDB" id="A0A0A1U761"/>
<evidence type="ECO:0000256" key="3">
    <source>
        <dbReference type="ARBA" id="ARBA00022692"/>
    </source>
</evidence>
<keyword evidence="2 9" id="KW-0813">Transport</keyword>
<comment type="similarity">
    <text evidence="1 9">Belongs to the YIF1 family.</text>
</comment>
<evidence type="ECO:0000256" key="1">
    <source>
        <dbReference type="ARBA" id="ARBA00009727"/>
    </source>
</evidence>
<protein>
    <recommendedName>
        <fullName evidence="9">Protein YIF1</fullName>
    </recommendedName>
</protein>
<feature type="transmembrane region" description="Helical" evidence="9">
    <location>
        <begin position="140"/>
        <end position="159"/>
    </location>
</feature>
<dbReference type="KEGG" id="eiv:EIN_273430"/>
<keyword evidence="3 9" id="KW-0812">Transmembrane</keyword>
<dbReference type="EMBL" id="KB206783">
    <property type="protein sequence ID" value="ELP87816.1"/>
    <property type="molecule type" value="Genomic_DNA"/>
</dbReference>
<dbReference type="GO" id="GO:0000139">
    <property type="term" value="C:Golgi membrane"/>
    <property type="evidence" value="ECO:0007669"/>
    <property type="project" value="UniProtKB-SubCell"/>
</dbReference>
<feature type="transmembrane region" description="Helical" evidence="9">
    <location>
        <begin position="171"/>
        <end position="191"/>
    </location>
</feature>
<dbReference type="Pfam" id="PF03878">
    <property type="entry name" value="YIF1"/>
    <property type="match status" value="1"/>
</dbReference>
<feature type="transmembrane region" description="Helical" evidence="9">
    <location>
        <begin position="197"/>
        <end position="215"/>
    </location>
</feature>
<keyword evidence="11" id="KW-1185">Reference proteome</keyword>
<dbReference type="PANTHER" id="PTHR14083">
    <property type="entry name" value="YIP1 INTERACTING FACTOR HOMOLOG YIF1 PROTEIN"/>
    <property type="match status" value="1"/>
</dbReference>
<dbReference type="GO" id="GO:0030134">
    <property type="term" value="C:COPII-coated ER to Golgi transport vesicle"/>
    <property type="evidence" value="ECO:0007669"/>
    <property type="project" value="TreeGrafter"/>
</dbReference>
<feature type="transmembrane region" description="Helical" evidence="9">
    <location>
        <begin position="109"/>
        <end position="128"/>
    </location>
</feature>
<sequence length="252" mass="28205">MTSPQPPPSSADAFFDNVTSNPLASAGISVANTYLNQGDELLKSQLGGIFSFDSWRYYFNVSTTSVFKRLLMTVVPYAFRGDWTRTATTAEDQSKLYSPPKEDKYAPDLYVPLMSFITYVLFVGFYYGSKGTFTPETLSVATTLCLMVVTLEVMIVKFLEYMLFDVGADFRVYLSYLSYVFVPVIICSLVGTAPVPYIQYVALVVFGSSFAFFIYKTLMGGLTAIEGEMSKKRMYAILIGLLQIALIFFMMK</sequence>
<accession>A0A0A1U761</accession>
<keyword evidence="8 9" id="KW-0472">Membrane</keyword>
<keyword evidence="5 9" id="KW-0653">Protein transport</keyword>
<dbReference type="GO" id="GO:0005793">
    <property type="term" value="C:endoplasmic reticulum-Golgi intermediate compartment"/>
    <property type="evidence" value="ECO:0007669"/>
    <property type="project" value="UniProtKB-UniRule"/>
</dbReference>
<evidence type="ECO:0000313" key="10">
    <source>
        <dbReference type="EMBL" id="ELP87816.1"/>
    </source>
</evidence>
<reference evidence="10 11" key="1">
    <citation type="submission" date="2012-10" db="EMBL/GenBank/DDBJ databases">
        <authorList>
            <person name="Zafar N."/>
            <person name="Inman J."/>
            <person name="Hall N."/>
            <person name="Lorenzi H."/>
            <person name="Caler E."/>
        </authorList>
    </citation>
    <scope>NUCLEOTIDE SEQUENCE [LARGE SCALE GENOMIC DNA]</scope>
    <source>
        <strain evidence="10 11">IP1</strain>
    </source>
</reference>
<evidence type="ECO:0000313" key="11">
    <source>
        <dbReference type="Proteomes" id="UP000014680"/>
    </source>
</evidence>
<evidence type="ECO:0000256" key="7">
    <source>
        <dbReference type="ARBA" id="ARBA00023034"/>
    </source>
</evidence>
<evidence type="ECO:0000256" key="4">
    <source>
        <dbReference type="ARBA" id="ARBA00022824"/>
    </source>
</evidence>
<dbReference type="VEuPathDB" id="AmoebaDB:EIN_273430"/>
<evidence type="ECO:0000256" key="9">
    <source>
        <dbReference type="RuleBase" id="RU368073"/>
    </source>
</evidence>
<dbReference type="InterPro" id="IPR005578">
    <property type="entry name" value="Yif1_fam"/>
</dbReference>
<proteinExistence type="inferred from homology"/>
<dbReference type="GO" id="GO:0005789">
    <property type="term" value="C:endoplasmic reticulum membrane"/>
    <property type="evidence" value="ECO:0007669"/>
    <property type="project" value="UniProtKB-SubCell"/>
</dbReference>
<feature type="transmembrane region" description="Helical" evidence="9">
    <location>
        <begin position="235"/>
        <end position="251"/>
    </location>
</feature>
<dbReference type="Proteomes" id="UP000014680">
    <property type="component" value="Unassembled WGS sequence"/>
</dbReference>
<comment type="subcellular location">
    <subcellularLocation>
        <location evidence="9">Endoplasmic reticulum membrane</location>
        <topology evidence="9">Multi-pass membrane protein</topology>
    </subcellularLocation>
    <subcellularLocation>
        <location evidence="9">Golgi apparatus membrane</location>
        <topology evidence="9">Multi-pass membrane protein</topology>
    </subcellularLocation>
</comment>
<evidence type="ECO:0000256" key="2">
    <source>
        <dbReference type="ARBA" id="ARBA00022448"/>
    </source>
</evidence>
<name>A0A0A1U761_ENTIV</name>
<keyword evidence="4 9" id="KW-0256">Endoplasmic reticulum</keyword>
<dbReference type="GO" id="GO:0006888">
    <property type="term" value="P:endoplasmic reticulum to Golgi vesicle-mediated transport"/>
    <property type="evidence" value="ECO:0007669"/>
    <property type="project" value="UniProtKB-UniRule"/>
</dbReference>
<evidence type="ECO:0000256" key="6">
    <source>
        <dbReference type="ARBA" id="ARBA00022989"/>
    </source>
</evidence>
<keyword evidence="7 9" id="KW-0333">Golgi apparatus</keyword>